<sequence length="209" mass="23367">MSDSQAQFFEDELPLIRSCRALNELRLAEELTDLTIEVNQPTATVLKTALVVEALVVGSEEDIFCAISRWASNCNEFGDKKMNEDLPMMLKEIQWDQTSAQFRGRLLDSHFIFQNSTESSIFVVGGSSAQQQGITSVQEFTVRERRWRTRAPLACRRQEHAAAVVRVAAADGKEGGEKSLIAIVGGCFQEGDTWTQLASCELYDVNQNR</sequence>
<dbReference type="InterPro" id="IPR015915">
    <property type="entry name" value="Kelch-typ_b-propeller"/>
</dbReference>
<dbReference type="Gene3D" id="2.120.10.80">
    <property type="entry name" value="Kelch-type beta propeller"/>
    <property type="match status" value="1"/>
</dbReference>
<dbReference type="SUPFAM" id="SSF117281">
    <property type="entry name" value="Kelch motif"/>
    <property type="match status" value="1"/>
</dbReference>
<evidence type="ECO:0008006" key="3">
    <source>
        <dbReference type="Google" id="ProtNLM"/>
    </source>
</evidence>
<gene>
    <name evidence="1" type="ORF">DILT_LOCUS14492</name>
</gene>
<keyword evidence="2" id="KW-1185">Reference proteome</keyword>
<accession>A0A3P7M5T3</accession>
<evidence type="ECO:0000313" key="2">
    <source>
        <dbReference type="Proteomes" id="UP000281553"/>
    </source>
</evidence>
<organism evidence="1 2">
    <name type="scientific">Dibothriocephalus latus</name>
    <name type="common">Fish tapeworm</name>
    <name type="synonym">Diphyllobothrium latum</name>
    <dbReference type="NCBI Taxonomy" id="60516"/>
    <lineage>
        <taxon>Eukaryota</taxon>
        <taxon>Metazoa</taxon>
        <taxon>Spiralia</taxon>
        <taxon>Lophotrochozoa</taxon>
        <taxon>Platyhelminthes</taxon>
        <taxon>Cestoda</taxon>
        <taxon>Eucestoda</taxon>
        <taxon>Diphyllobothriidea</taxon>
        <taxon>Diphyllobothriidae</taxon>
        <taxon>Dibothriocephalus</taxon>
    </lineage>
</organism>
<proteinExistence type="predicted"/>
<evidence type="ECO:0000313" key="1">
    <source>
        <dbReference type="EMBL" id="VDN24724.1"/>
    </source>
</evidence>
<protein>
    <recommendedName>
        <fullName evidence="3">BACK domain-containing protein</fullName>
    </recommendedName>
</protein>
<reference evidence="1 2" key="1">
    <citation type="submission" date="2018-11" db="EMBL/GenBank/DDBJ databases">
        <authorList>
            <consortium name="Pathogen Informatics"/>
        </authorList>
    </citation>
    <scope>NUCLEOTIDE SEQUENCE [LARGE SCALE GENOMIC DNA]</scope>
</reference>
<dbReference type="EMBL" id="UYRU01074521">
    <property type="protein sequence ID" value="VDN24724.1"/>
    <property type="molecule type" value="Genomic_DNA"/>
</dbReference>
<dbReference type="Proteomes" id="UP000281553">
    <property type="component" value="Unassembled WGS sequence"/>
</dbReference>
<name>A0A3P7M5T3_DIBLA</name>
<dbReference type="AlphaFoldDB" id="A0A3P7M5T3"/>